<evidence type="ECO:0008006" key="5">
    <source>
        <dbReference type="Google" id="ProtNLM"/>
    </source>
</evidence>
<dbReference type="Proteomes" id="UP000023067">
    <property type="component" value="Unassembled WGS sequence"/>
</dbReference>
<dbReference type="SUPFAM" id="SSF53850">
    <property type="entry name" value="Periplasmic binding protein-like II"/>
    <property type="match status" value="1"/>
</dbReference>
<name>Z9JUT9_9MICO</name>
<dbReference type="Gene3D" id="3.40.190.10">
    <property type="entry name" value="Periplasmic binding protein-like II"/>
    <property type="match status" value="1"/>
</dbReference>
<keyword evidence="4" id="KW-1185">Reference proteome</keyword>
<dbReference type="AlphaFoldDB" id="Z9JUT9"/>
<dbReference type="Pfam" id="PF01547">
    <property type="entry name" value="SBP_bac_1"/>
    <property type="match status" value="1"/>
</dbReference>
<dbReference type="STRING" id="396014.BF93_15020"/>
<evidence type="ECO:0000256" key="2">
    <source>
        <dbReference type="SAM" id="SignalP"/>
    </source>
</evidence>
<dbReference type="HOGENOM" id="CLU_035417_0_0_11"/>
<feature type="chain" id="PRO_5038978403" description="ABC transporter substrate-binding protein" evidence="2">
    <location>
        <begin position="23"/>
        <end position="543"/>
    </location>
</feature>
<feature type="signal peptide" evidence="2">
    <location>
        <begin position="1"/>
        <end position="22"/>
    </location>
</feature>
<evidence type="ECO:0000313" key="3">
    <source>
        <dbReference type="EMBL" id="EWS81818.1"/>
    </source>
</evidence>
<dbReference type="EMBL" id="JDYK01000005">
    <property type="protein sequence ID" value="EWS81818.1"/>
    <property type="molecule type" value="Genomic_DNA"/>
</dbReference>
<dbReference type="PROSITE" id="PS51257">
    <property type="entry name" value="PROKAR_LIPOPROTEIN"/>
    <property type="match status" value="1"/>
</dbReference>
<evidence type="ECO:0000313" key="4">
    <source>
        <dbReference type="Proteomes" id="UP000023067"/>
    </source>
</evidence>
<gene>
    <name evidence="3" type="ORF">BF93_15020</name>
</gene>
<dbReference type="OrthoDB" id="2513152at2"/>
<dbReference type="RefSeq" id="WP_038371573.1">
    <property type="nucleotide sequence ID" value="NZ_KK069991.1"/>
</dbReference>
<proteinExistence type="predicted"/>
<protein>
    <recommendedName>
        <fullName evidence="5">ABC transporter substrate-binding protein</fullName>
    </recommendedName>
</protein>
<comment type="caution">
    <text evidence="3">The sequence shown here is derived from an EMBL/GenBank/DDBJ whole genome shotgun (WGS) entry which is preliminary data.</text>
</comment>
<organism evidence="3 4">
    <name type="scientific">Brachybacterium phenoliresistens</name>
    <dbReference type="NCBI Taxonomy" id="396014"/>
    <lineage>
        <taxon>Bacteria</taxon>
        <taxon>Bacillati</taxon>
        <taxon>Actinomycetota</taxon>
        <taxon>Actinomycetes</taxon>
        <taxon>Micrococcales</taxon>
        <taxon>Dermabacteraceae</taxon>
        <taxon>Brachybacterium</taxon>
    </lineage>
</organism>
<keyword evidence="1" id="KW-0175">Coiled coil</keyword>
<dbReference type="PATRIC" id="fig|396014.3.peg.1352"/>
<dbReference type="InterPro" id="IPR006311">
    <property type="entry name" value="TAT_signal"/>
</dbReference>
<sequence length="543" mass="58610">MPRPARRTVLAAGAAGAAAVLAACSNEGRGGAPAEFVNAPVEMPRHIPFPGLEPDLPGDPATGLMDAYFQYPAQPLVATSGAPGDGKVVETLVRTDSPVPPDVSRNAFWQELNSRLGSELEINIVPGPDWGQKFATTVAGDVLPEVFCVDGGMPQLPQFMDAAALDLTPYLSGDRVADYPFLANIPPETWGPTALNGKIMGVPIPRGVMSTSFLYKREDLLAAKGITEDPTSFEEFLALCQELTVPRENVFALGSVPLDLIRQMLGIPNGWVEKDGSLTRNLELEEQVEALEAARRLVEAEVLNPDTFAVQGNDVKNWFGSGRSYFTFDTFSAWPQFIREQTSGEDFSMAMLRTPGYDGSPGTAVSWLGNPTYGISAIRQDAGDRVEAILNVLNYLAAPFGTEEYLFRIYGAPGVHYELSGTDPVLTDRGASETQLGFRYLADSPWPIYVPGNRRSTQNWYEGQKIAVGQGSADPTLGLYSETKSTTGGSIDGRINDLTNDILQGRKPVSAWAEGVRAWKADGGDRIRDELEKALADRGDSLA</sequence>
<reference evidence="3 4" key="1">
    <citation type="submission" date="2014-02" db="EMBL/GenBank/DDBJ databases">
        <title>Genome sequence of Brachybacterium phenoliresistens strain W13A50.</title>
        <authorList>
            <person name="Wang X."/>
        </authorList>
    </citation>
    <scope>NUCLEOTIDE SEQUENCE [LARGE SCALE GENOMIC DNA]</scope>
    <source>
        <strain evidence="3 4">W13A50</strain>
    </source>
</reference>
<dbReference type="eggNOG" id="COG1653">
    <property type="taxonomic scope" value="Bacteria"/>
</dbReference>
<dbReference type="PROSITE" id="PS51318">
    <property type="entry name" value="TAT"/>
    <property type="match status" value="1"/>
</dbReference>
<accession>Z9JUT9</accession>
<feature type="coiled-coil region" evidence="1">
    <location>
        <begin position="274"/>
        <end position="301"/>
    </location>
</feature>
<keyword evidence="2" id="KW-0732">Signal</keyword>
<dbReference type="InterPro" id="IPR006059">
    <property type="entry name" value="SBP"/>
</dbReference>
<evidence type="ECO:0000256" key="1">
    <source>
        <dbReference type="SAM" id="Coils"/>
    </source>
</evidence>